<evidence type="ECO:0000256" key="5">
    <source>
        <dbReference type="PIRSR" id="PIRSR606225-1"/>
    </source>
</evidence>
<dbReference type="FunFam" id="3.30.2350.10:FF:000006">
    <property type="entry name" value="Pseudouridine synthase"/>
    <property type="match status" value="1"/>
</dbReference>
<dbReference type="Proteomes" id="UP000036756">
    <property type="component" value="Unassembled WGS sequence"/>
</dbReference>
<dbReference type="Pfam" id="PF01479">
    <property type="entry name" value="S4"/>
    <property type="match status" value="1"/>
</dbReference>
<dbReference type="PROSITE" id="PS50889">
    <property type="entry name" value="S4"/>
    <property type="match status" value="1"/>
</dbReference>
<dbReference type="STRING" id="1121307.CLCY_2c01990"/>
<dbReference type="PROSITE" id="PS01129">
    <property type="entry name" value="PSI_RLU"/>
    <property type="match status" value="1"/>
</dbReference>
<reference evidence="9 10" key="1">
    <citation type="submission" date="2015-06" db="EMBL/GenBank/DDBJ databases">
        <title>Draft genome sequence of the purine-degrading Clostridium cylindrosporum HC-1 (DSM 605).</title>
        <authorList>
            <person name="Poehlein A."/>
            <person name="Schiel-Bengelsdorf B."/>
            <person name="Bengelsdorf F."/>
            <person name="Daniel R."/>
            <person name="Duerre P."/>
        </authorList>
    </citation>
    <scope>NUCLEOTIDE SEQUENCE [LARGE SCALE GENOMIC DNA]</scope>
    <source>
        <strain evidence="9 10">DSM 605</strain>
    </source>
</reference>
<dbReference type="AlphaFoldDB" id="A0A0J8DAV0"/>
<name>A0A0J8DAV0_CLOCY</name>
<dbReference type="Pfam" id="PF00849">
    <property type="entry name" value="PseudoU_synth_2"/>
    <property type="match status" value="1"/>
</dbReference>
<evidence type="ECO:0000256" key="6">
    <source>
        <dbReference type="PROSITE-ProRule" id="PRU00182"/>
    </source>
</evidence>
<dbReference type="Gene3D" id="3.10.290.10">
    <property type="entry name" value="RNA-binding S4 domain"/>
    <property type="match status" value="1"/>
</dbReference>
<dbReference type="PANTHER" id="PTHR21600:SF44">
    <property type="entry name" value="RIBOSOMAL LARGE SUBUNIT PSEUDOURIDINE SYNTHASE D"/>
    <property type="match status" value="1"/>
</dbReference>
<evidence type="ECO:0000256" key="3">
    <source>
        <dbReference type="ARBA" id="ARBA00022884"/>
    </source>
</evidence>
<dbReference type="RefSeq" id="WP_048570875.1">
    <property type="nucleotide sequence ID" value="NZ_LFVU01000027.1"/>
</dbReference>
<dbReference type="GO" id="GO:0000455">
    <property type="term" value="P:enzyme-directed rRNA pseudouridine synthesis"/>
    <property type="evidence" value="ECO:0007669"/>
    <property type="project" value="UniProtKB-ARBA"/>
</dbReference>
<evidence type="ECO:0000256" key="1">
    <source>
        <dbReference type="ARBA" id="ARBA00000073"/>
    </source>
</evidence>
<gene>
    <name evidence="9" type="ORF">CLCY_2c01990</name>
</gene>
<dbReference type="PATRIC" id="fig|1121307.3.peg.1056"/>
<dbReference type="InterPro" id="IPR006224">
    <property type="entry name" value="PsdUridine_synth_RluA-like_CS"/>
</dbReference>
<evidence type="ECO:0000256" key="2">
    <source>
        <dbReference type="ARBA" id="ARBA00010876"/>
    </source>
</evidence>
<comment type="function">
    <text evidence="7">Responsible for synthesis of pseudouridine from uracil.</text>
</comment>
<evidence type="ECO:0000256" key="4">
    <source>
        <dbReference type="ARBA" id="ARBA00023235"/>
    </source>
</evidence>
<accession>A0A0J8DAV0</accession>
<dbReference type="InterPro" id="IPR002942">
    <property type="entry name" value="S4_RNA-bd"/>
</dbReference>
<comment type="catalytic activity">
    <reaction evidence="1 7">
        <text>a uridine in RNA = a pseudouridine in RNA</text>
        <dbReference type="Rhea" id="RHEA:48348"/>
        <dbReference type="Rhea" id="RHEA-COMP:12068"/>
        <dbReference type="Rhea" id="RHEA-COMP:12069"/>
        <dbReference type="ChEBI" id="CHEBI:65314"/>
        <dbReference type="ChEBI" id="CHEBI:65315"/>
    </reaction>
</comment>
<dbReference type="InterPro" id="IPR006145">
    <property type="entry name" value="PsdUridine_synth_RsuA/RluA"/>
</dbReference>
<evidence type="ECO:0000259" key="8">
    <source>
        <dbReference type="SMART" id="SM00363"/>
    </source>
</evidence>
<evidence type="ECO:0000256" key="7">
    <source>
        <dbReference type="RuleBase" id="RU362028"/>
    </source>
</evidence>
<keyword evidence="3 6" id="KW-0694">RNA-binding</keyword>
<protein>
    <recommendedName>
        <fullName evidence="7">Pseudouridine synthase</fullName>
        <ecNumber evidence="7">5.4.99.-</ecNumber>
    </recommendedName>
</protein>
<sequence length="309" mass="35070">MFEEILNFTIDKEDANKRIDVYLSENIEDMSRSQIKKLIDDETVKVNGKIIKSNYKTKENDSLEITIPEPKNLELIAEDIDIDIIYEDDDIAVVNKAKGMVVHPAAGNYTGTLVNALLYKCNNLSSINGVIRPGIVHRIDKDTSGVLVIAKNDMAHRSLSEQIKNHTVKRCYLALTEGVIKVDSGTVNAPIGRHPVERKKMAITEKNSRHAITHFKVIERFQRNTLIEARLETGRTHQIRVHMAHLGYPLVGDPVYGFKKQKFNIKGQALHARTLGFMHPRTGEYVEFSSDIPDDFKRVLSRIRNVENS</sequence>
<dbReference type="InterPro" id="IPR036986">
    <property type="entry name" value="S4_RNA-bd_sf"/>
</dbReference>
<dbReference type="CDD" id="cd02869">
    <property type="entry name" value="PseudoU_synth_RluA_like"/>
    <property type="match status" value="1"/>
</dbReference>
<dbReference type="SMART" id="SM00363">
    <property type="entry name" value="S4"/>
    <property type="match status" value="1"/>
</dbReference>
<keyword evidence="10" id="KW-1185">Reference proteome</keyword>
<comment type="caution">
    <text evidence="9">The sequence shown here is derived from an EMBL/GenBank/DDBJ whole genome shotgun (WGS) entry which is preliminary data.</text>
</comment>
<dbReference type="NCBIfam" id="TIGR00005">
    <property type="entry name" value="rluA_subfam"/>
    <property type="match status" value="1"/>
</dbReference>
<keyword evidence="4 7" id="KW-0413">Isomerase</keyword>
<dbReference type="InterPro" id="IPR006225">
    <property type="entry name" value="PsdUridine_synth_RluC/D"/>
</dbReference>
<dbReference type="PANTHER" id="PTHR21600">
    <property type="entry name" value="MITOCHONDRIAL RNA PSEUDOURIDINE SYNTHASE"/>
    <property type="match status" value="1"/>
</dbReference>
<dbReference type="InterPro" id="IPR050188">
    <property type="entry name" value="RluA_PseudoU_synthase"/>
</dbReference>
<dbReference type="EC" id="5.4.99.-" evidence="7"/>
<evidence type="ECO:0000313" key="9">
    <source>
        <dbReference type="EMBL" id="KMT21439.1"/>
    </source>
</evidence>
<feature type="domain" description="RNA-binding S4" evidence="8">
    <location>
        <begin position="17"/>
        <end position="74"/>
    </location>
</feature>
<feature type="active site" evidence="5">
    <location>
        <position position="140"/>
    </location>
</feature>
<dbReference type="GO" id="GO:0120159">
    <property type="term" value="F:rRNA pseudouridine synthase activity"/>
    <property type="evidence" value="ECO:0007669"/>
    <property type="project" value="UniProtKB-ARBA"/>
</dbReference>
<dbReference type="EMBL" id="LFVU01000027">
    <property type="protein sequence ID" value="KMT21439.1"/>
    <property type="molecule type" value="Genomic_DNA"/>
</dbReference>
<evidence type="ECO:0000313" key="10">
    <source>
        <dbReference type="Proteomes" id="UP000036756"/>
    </source>
</evidence>
<dbReference type="GO" id="GO:0003723">
    <property type="term" value="F:RNA binding"/>
    <property type="evidence" value="ECO:0007669"/>
    <property type="project" value="UniProtKB-KW"/>
</dbReference>
<dbReference type="InterPro" id="IPR020103">
    <property type="entry name" value="PsdUridine_synth_cat_dom_sf"/>
</dbReference>
<dbReference type="SUPFAM" id="SSF55174">
    <property type="entry name" value="Alpha-L RNA-binding motif"/>
    <property type="match status" value="1"/>
</dbReference>
<dbReference type="CDD" id="cd00165">
    <property type="entry name" value="S4"/>
    <property type="match status" value="1"/>
</dbReference>
<dbReference type="OrthoDB" id="9807829at2"/>
<comment type="similarity">
    <text evidence="2 7">Belongs to the pseudouridine synthase RluA family.</text>
</comment>
<dbReference type="Gene3D" id="3.30.2350.10">
    <property type="entry name" value="Pseudouridine synthase"/>
    <property type="match status" value="1"/>
</dbReference>
<dbReference type="SUPFAM" id="SSF55120">
    <property type="entry name" value="Pseudouridine synthase"/>
    <property type="match status" value="1"/>
</dbReference>
<proteinExistence type="inferred from homology"/>
<organism evidence="9 10">
    <name type="scientific">Clostridium cylindrosporum DSM 605</name>
    <dbReference type="NCBI Taxonomy" id="1121307"/>
    <lineage>
        <taxon>Bacteria</taxon>
        <taxon>Bacillati</taxon>
        <taxon>Bacillota</taxon>
        <taxon>Clostridia</taxon>
        <taxon>Eubacteriales</taxon>
        <taxon>Clostridiaceae</taxon>
        <taxon>Clostridium</taxon>
    </lineage>
</organism>